<sequence length="833" mass="93043">MLNKLSASVIQRVLVVLFAITATISQAQIHDPVEWSFRSEPVGNGEFDLYFESTIDEGWHLYGNEIPEGGPIPTTFMFEENSGFDLVGELVEPSNKIMKDDPFFMMELTYFEEKAVFKHRVKLNEKTAKIKGELEFMVCNETQCLPPELVPFEFDLKKSDSPASKAAKQAKQKKPEKEANDKGSDSENDGILKPVTWKWEMKSLGDNEFELIAHAKIKENWHLYTMDLPEGDGPVATEFTILDSNAVELIGEPQQIGKKVNEYDPNFMMDLSFFKKEATIKQRVKLLKEKADVRAEVYFMTCDDKRCLPPEGIVNKFTLEATADIKKSEKAEVESGSEKNGKKEEKDGSLWGIFFLSFLGGFAALLTPCVFPMIPMTVSFFTKQSKTRAKGITNAIIYALFIIAVYTILGFLITWIFGADALNAMSTNEWFNLIFFLLLIIFAVSFLGAFEITLPSSWVNKADQASDKGGLIGIFFMALTLSLVSFSCTGPIIGTLLVDAAVYGGVSGPLVGMFGFSLALALPFALFAAFPGWLNSMPKSGGWLNSVKVVLGFLELGLAFKFLSNADLVLQLGIITREVFIAIWIGVSTMLTLYLLGFIRLPHDSPIEKLSVGRTLLGTLFLMFTIYLIPGMWGAPLKLISGFPPPQFYSESPEGVGKESTIMQSASAGSEDSAIPEGADPEHCPHNLNCFHDYETGMEYAQEVGKPVMLDFTGWACVNCRKMEEQVWSDPRVLDRLRNDFVLISLYVDERKKLPEEERYTSETTGKKVRTVGNKWSDFQASKFGTNSQPYYVVIDHEGNQLIESAAYDPDIEKYINWLDKGKEAFEAEGVKK</sequence>
<keyword evidence="4 7" id="KW-1133">Transmembrane helix</keyword>
<dbReference type="GO" id="GO:0016020">
    <property type="term" value="C:membrane"/>
    <property type="evidence" value="ECO:0007669"/>
    <property type="project" value="UniProtKB-SubCell"/>
</dbReference>
<feature type="domain" description="Thiol:disulfide interchange protein DsbD N-terminal" evidence="10">
    <location>
        <begin position="43"/>
        <end position="148"/>
    </location>
</feature>
<feature type="domain" description="Thiol:disulfide interchange protein DsbD N-terminal" evidence="10">
    <location>
        <begin position="203"/>
        <end position="314"/>
    </location>
</feature>
<dbReference type="SUPFAM" id="SSF52833">
    <property type="entry name" value="Thioredoxin-like"/>
    <property type="match status" value="1"/>
</dbReference>
<feature type="transmembrane region" description="Helical" evidence="7">
    <location>
        <begin position="510"/>
        <end position="530"/>
    </location>
</feature>
<evidence type="ECO:0000256" key="5">
    <source>
        <dbReference type="ARBA" id="ARBA00023136"/>
    </source>
</evidence>
<feature type="transmembrane region" description="Helical" evidence="7">
    <location>
        <begin position="430"/>
        <end position="450"/>
    </location>
</feature>
<dbReference type="Proteomes" id="UP000435357">
    <property type="component" value="Unassembled WGS sequence"/>
</dbReference>
<reference evidence="11 12" key="1">
    <citation type="submission" date="2019-09" db="EMBL/GenBank/DDBJ databases">
        <title>Genomes of Cryomorphaceae.</title>
        <authorList>
            <person name="Bowman J.P."/>
        </authorList>
    </citation>
    <scope>NUCLEOTIDE SEQUENCE [LARGE SCALE GENOMIC DNA]</scope>
    <source>
        <strain evidence="11 12">KCTC 52047</strain>
    </source>
</reference>
<feature type="transmembrane region" description="Helical" evidence="7">
    <location>
        <begin position="542"/>
        <end position="560"/>
    </location>
</feature>
<feature type="transmembrane region" description="Helical" evidence="7">
    <location>
        <begin position="395"/>
        <end position="418"/>
    </location>
</feature>
<evidence type="ECO:0000313" key="11">
    <source>
        <dbReference type="EMBL" id="KAB1063770.1"/>
    </source>
</evidence>
<evidence type="ECO:0000256" key="6">
    <source>
        <dbReference type="SAM" id="MobiDB-lite"/>
    </source>
</evidence>
<feature type="chain" id="PRO_5026718715" evidence="8">
    <location>
        <begin position="28"/>
        <end position="833"/>
    </location>
</feature>
<accession>A0A6N6M656</accession>
<dbReference type="Gene3D" id="2.60.40.1250">
    <property type="entry name" value="Thiol:disulfide interchange protein DsbD, N-terminal domain"/>
    <property type="match status" value="2"/>
</dbReference>
<name>A0A6N6M656_9FLAO</name>
<evidence type="ECO:0000256" key="2">
    <source>
        <dbReference type="ARBA" id="ARBA00022692"/>
    </source>
</evidence>
<dbReference type="OrthoDB" id="9811036at2"/>
<feature type="transmembrane region" description="Helical" evidence="7">
    <location>
        <begin position="580"/>
        <end position="599"/>
    </location>
</feature>
<evidence type="ECO:0000259" key="10">
    <source>
        <dbReference type="Pfam" id="PF11412"/>
    </source>
</evidence>
<dbReference type="InterPro" id="IPR036249">
    <property type="entry name" value="Thioredoxin-like_sf"/>
</dbReference>
<protein>
    <submittedName>
        <fullName evidence="11">Thiol:disulfide interchange protein</fullName>
    </submittedName>
</protein>
<keyword evidence="2 7" id="KW-0812">Transmembrane</keyword>
<dbReference type="Pfam" id="PF11412">
    <property type="entry name" value="DsbD_N"/>
    <property type="match status" value="2"/>
</dbReference>
<evidence type="ECO:0000256" key="1">
    <source>
        <dbReference type="ARBA" id="ARBA00004141"/>
    </source>
</evidence>
<keyword evidence="3" id="KW-0201">Cytochrome c-type biogenesis</keyword>
<dbReference type="AlphaFoldDB" id="A0A6N6M656"/>
<dbReference type="Pfam" id="PF02683">
    <property type="entry name" value="DsbD_TM"/>
    <property type="match status" value="1"/>
</dbReference>
<dbReference type="EMBL" id="WACR01000007">
    <property type="protein sequence ID" value="KAB1063770.1"/>
    <property type="molecule type" value="Genomic_DNA"/>
</dbReference>
<feature type="transmembrane region" description="Helical" evidence="7">
    <location>
        <begin position="611"/>
        <end position="633"/>
    </location>
</feature>
<feature type="transmembrane region" description="Helical" evidence="7">
    <location>
        <begin position="471"/>
        <end position="498"/>
    </location>
</feature>
<evidence type="ECO:0000256" key="8">
    <source>
        <dbReference type="SAM" id="SignalP"/>
    </source>
</evidence>
<keyword evidence="12" id="KW-1185">Reference proteome</keyword>
<comment type="subcellular location">
    <subcellularLocation>
        <location evidence="1">Membrane</location>
        <topology evidence="1">Multi-pass membrane protein</topology>
    </subcellularLocation>
</comment>
<dbReference type="PANTHER" id="PTHR32234:SF0">
    <property type="entry name" value="THIOL:DISULFIDE INTERCHANGE PROTEIN DSBD"/>
    <property type="match status" value="1"/>
</dbReference>
<dbReference type="GO" id="GO:0017004">
    <property type="term" value="P:cytochrome complex assembly"/>
    <property type="evidence" value="ECO:0007669"/>
    <property type="project" value="UniProtKB-KW"/>
</dbReference>
<dbReference type="InterPro" id="IPR028250">
    <property type="entry name" value="DsbDN"/>
</dbReference>
<feature type="transmembrane region" description="Helical" evidence="7">
    <location>
        <begin position="350"/>
        <end position="374"/>
    </location>
</feature>
<evidence type="ECO:0000256" key="7">
    <source>
        <dbReference type="SAM" id="Phobius"/>
    </source>
</evidence>
<feature type="domain" description="Cytochrome C biogenesis protein transmembrane" evidence="9">
    <location>
        <begin position="353"/>
        <end position="564"/>
    </location>
</feature>
<evidence type="ECO:0000313" key="12">
    <source>
        <dbReference type="Proteomes" id="UP000435357"/>
    </source>
</evidence>
<dbReference type="Pfam" id="PF13899">
    <property type="entry name" value="Thioredoxin_7"/>
    <property type="match status" value="1"/>
</dbReference>
<evidence type="ECO:0000256" key="4">
    <source>
        <dbReference type="ARBA" id="ARBA00022989"/>
    </source>
</evidence>
<feature type="compositionally biased region" description="Basic and acidic residues" evidence="6">
    <location>
        <begin position="173"/>
        <end position="185"/>
    </location>
</feature>
<evidence type="ECO:0000256" key="3">
    <source>
        <dbReference type="ARBA" id="ARBA00022748"/>
    </source>
</evidence>
<gene>
    <name evidence="11" type="ORF">F3059_09385</name>
</gene>
<dbReference type="PANTHER" id="PTHR32234">
    <property type="entry name" value="THIOL:DISULFIDE INTERCHANGE PROTEIN DSBD"/>
    <property type="match status" value="1"/>
</dbReference>
<dbReference type="GO" id="GO:0045454">
    <property type="term" value="P:cell redox homeostasis"/>
    <property type="evidence" value="ECO:0007669"/>
    <property type="project" value="TreeGrafter"/>
</dbReference>
<dbReference type="InterPro" id="IPR003834">
    <property type="entry name" value="Cyt_c_assmbl_TM_dom"/>
</dbReference>
<keyword evidence="8" id="KW-0732">Signal</keyword>
<dbReference type="GO" id="GO:0015035">
    <property type="term" value="F:protein-disulfide reductase activity"/>
    <property type="evidence" value="ECO:0007669"/>
    <property type="project" value="TreeGrafter"/>
</dbReference>
<dbReference type="InterPro" id="IPR036929">
    <property type="entry name" value="DsbDN_sf"/>
</dbReference>
<feature type="region of interest" description="Disordered" evidence="6">
    <location>
        <begin position="161"/>
        <end position="189"/>
    </location>
</feature>
<organism evidence="11 12">
    <name type="scientific">Salibacter halophilus</name>
    <dbReference type="NCBI Taxonomy" id="1803916"/>
    <lineage>
        <taxon>Bacteria</taxon>
        <taxon>Pseudomonadati</taxon>
        <taxon>Bacteroidota</taxon>
        <taxon>Flavobacteriia</taxon>
        <taxon>Flavobacteriales</taxon>
        <taxon>Salibacteraceae</taxon>
        <taxon>Salibacter</taxon>
    </lineage>
</organism>
<proteinExistence type="predicted"/>
<feature type="signal peptide" evidence="8">
    <location>
        <begin position="1"/>
        <end position="27"/>
    </location>
</feature>
<dbReference type="Gene3D" id="3.40.30.10">
    <property type="entry name" value="Glutaredoxin"/>
    <property type="match status" value="1"/>
</dbReference>
<evidence type="ECO:0000259" key="9">
    <source>
        <dbReference type="Pfam" id="PF02683"/>
    </source>
</evidence>
<keyword evidence="5 7" id="KW-0472">Membrane</keyword>
<comment type="caution">
    <text evidence="11">The sequence shown here is derived from an EMBL/GenBank/DDBJ whole genome shotgun (WGS) entry which is preliminary data.</text>
</comment>